<reference evidence="2" key="1">
    <citation type="journal article" date="2023" name="Mol. Phylogenet. Evol.">
        <title>Genome-scale phylogeny and comparative genomics of the fungal order Sordariales.</title>
        <authorList>
            <person name="Hensen N."/>
            <person name="Bonometti L."/>
            <person name="Westerberg I."/>
            <person name="Brannstrom I.O."/>
            <person name="Guillou S."/>
            <person name="Cros-Aarteil S."/>
            <person name="Calhoun S."/>
            <person name="Haridas S."/>
            <person name="Kuo A."/>
            <person name="Mondo S."/>
            <person name="Pangilinan J."/>
            <person name="Riley R."/>
            <person name="LaButti K."/>
            <person name="Andreopoulos B."/>
            <person name="Lipzen A."/>
            <person name="Chen C."/>
            <person name="Yan M."/>
            <person name="Daum C."/>
            <person name="Ng V."/>
            <person name="Clum A."/>
            <person name="Steindorff A."/>
            <person name="Ohm R.A."/>
            <person name="Martin F."/>
            <person name="Silar P."/>
            <person name="Natvig D.O."/>
            <person name="Lalanne C."/>
            <person name="Gautier V."/>
            <person name="Ament-Velasquez S.L."/>
            <person name="Kruys A."/>
            <person name="Hutchinson M.I."/>
            <person name="Powell A.J."/>
            <person name="Barry K."/>
            <person name="Miller A.N."/>
            <person name="Grigoriev I.V."/>
            <person name="Debuchy R."/>
            <person name="Gladieux P."/>
            <person name="Hiltunen Thoren M."/>
            <person name="Johannesson H."/>
        </authorList>
    </citation>
    <scope>NUCLEOTIDE SEQUENCE</scope>
    <source>
        <strain evidence="2">CBS 314.62</strain>
    </source>
</reference>
<proteinExistence type="predicted"/>
<feature type="domain" description="F-box" evidence="1">
    <location>
        <begin position="47"/>
        <end position="97"/>
    </location>
</feature>
<evidence type="ECO:0000313" key="3">
    <source>
        <dbReference type="Proteomes" id="UP001270362"/>
    </source>
</evidence>
<dbReference type="EMBL" id="JAULSO010000002">
    <property type="protein sequence ID" value="KAK3690525.1"/>
    <property type="molecule type" value="Genomic_DNA"/>
</dbReference>
<name>A0AAE1CEK6_9PEZI</name>
<dbReference type="PROSITE" id="PS50181">
    <property type="entry name" value="FBOX"/>
    <property type="match status" value="1"/>
</dbReference>
<reference evidence="2" key="2">
    <citation type="submission" date="2023-06" db="EMBL/GenBank/DDBJ databases">
        <authorList>
            <consortium name="Lawrence Berkeley National Laboratory"/>
            <person name="Haridas S."/>
            <person name="Hensen N."/>
            <person name="Bonometti L."/>
            <person name="Westerberg I."/>
            <person name="Brannstrom I.O."/>
            <person name="Guillou S."/>
            <person name="Cros-Aarteil S."/>
            <person name="Calhoun S."/>
            <person name="Kuo A."/>
            <person name="Mondo S."/>
            <person name="Pangilinan J."/>
            <person name="Riley R."/>
            <person name="Labutti K."/>
            <person name="Andreopoulos B."/>
            <person name="Lipzen A."/>
            <person name="Chen C."/>
            <person name="Yanf M."/>
            <person name="Daum C."/>
            <person name="Ng V."/>
            <person name="Clum A."/>
            <person name="Steindorff A."/>
            <person name="Ohm R."/>
            <person name="Martin F."/>
            <person name="Silar P."/>
            <person name="Natvig D."/>
            <person name="Lalanne C."/>
            <person name="Gautier V."/>
            <person name="Ament-Velasquez S.L."/>
            <person name="Kruys A."/>
            <person name="Hutchinson M.I."/>
            <person name="Powell A.J."/>
            <person name="Barry K."/>
            <person name="Miller A.N."/>
            <person name="Grigoriev I.V."/>
            <person name="Debuchy R."/>
            <person name="Gladieux P."/>
            <person name="Thoren M.H."/>
            <person name="Johannesson H."/>
        </authorList>
    </citation>
    <scope>NUCLEOTIDE SEQUENCE</scope>
    <source>
        <strain evidence="2">CBS 314.62</strain>
    </source>
</reference>
<gene>
    <name evidence="2" type="ORF">B0T22DRAFT_516098</name>
</gene>
<dbReference type="Proteomes" id="UP001270362">
    <property type="component" value="Unassembled WGS sequence"/>
</dbReference>
<dbReference type="AlphaFoldDB" id="A0AAE1CEK6"/>
<evidence type="ECO:0000259" key="1">
    <source>
        <dbReference type="PROSITE" id="PS50181"/>
    </source>
</evidence>
<comment type="caution">
    <text evidence="2">The sequence shown here is derived from an EMBL/GenBank/DDBJ whole genome shotgun (WGS) entry which is preliminary data.</text>
</comment>
<organism evidence="2 3">
    <name type="scientific">Podospora appendiculata</name>
    <dbReference type="NCBI Taxonomy" id="314037"/>
    <lineage>
        <taxon>Eukaryota</taxon>
        <taxon>Fungi</taxon>
        <taxon>Dikarya</taxon>
        <taxon>Ascomycota</taxon>
        <taxon>Pezizomycotina</taxon>
        <taxon>Sordariomycetes</taxon>
        <taxon>Sordariomycetidae</taxon>
        <taxon>Sordariales</taxon>
        <taxon>Podosporaceae</taxon>
        <taxon>Podospora</taxon>
    </lineage>
</organism>
<dbReference type="InterPro" id="IPR001810">
    <property type="entry name" value="F-box_dom"/>
</dbReference>
<keyword evidence="3" id="KW-1185">Reference proteome</keyword>
<evidence type="ECO:0000313" key="2">
    <source>
        <dbReference type="EMBL" id="KAK3690525.1"/>
    </source>
</evidence>
<protein>
    <recommendedName>
        <fullName evidence="1">F-box domain-containing protein</fullName>
    </recommendedName>
</protein>
<sequence length="719" mass="81101">MGAYSGRSVLGCDNTATLNTRYCISIKVGEEPRQHPPVIRRHIVFTIVGLLSLPTEILLQANRIDNLNLLHDLSLVCRRFYNIFNPLIYDHVILRRYPDHEHNTAYRRKHNGDYDPDYFFSADKLVLLLQTPVESPRHREMIREIDCRIYLRELPPHHRLKEGWPCQGDDEDDEAAKSTYSWARNARNIHVGRPGSPENYGRAVLEHVGLASLAVRCVREGFCEGSLPEDLGDRIFVAIRCLATSLQSLIIQCPICCHDGETQLEEARVRYTTLDSLITSALDLPVLRDATPPVVVRLPFATDMRRYGSWKVAQPRDAQYTIIEDLIASALSDPRFRNSLLPALTKLTMADEPYVIPRKLRRTQQRMIPIAPDICRGLLLAPKVDTVEVALDTYSLAGWGSLTSASNRIIRAVIGMVGSGAGYPRTGWGQNSRQDWDALAVICGGWPALKELVMDVSCFSTTEAGDIDRCVKHHRLDEAFVYLVDNDTLERLDMAVGIFPTWDCDYNPLDDMEEDTPRPPWIRSLPMMGNLKHLRVTLEMLLGNDIQRTPQLGLALPPNLVTLCLVDCPTKTRFGNAIVGGEIDPAFQDATHRRSLATSNTTSLENSSFSWPPDMTELPLPVEAFASFAMTCGVTHPQLREIVYEDSGRMAFTAYLGGVPFLHRCMYQPHNMLVRVEWAPRLRDLFAESGVKFDWVRVGSDPRVLPPKSVRVVNPIHYS</sequence>
<accession>A0AAE1CEK6</accession>